<dbReference type="AlphaFoldDB" id="A0A161VUC0"/>
<dbReference type="GO" id="GO:0043386">
    <property type="term" value="P:mycotoxin biosynthetic process"/>
    <property type="evidence" value="ECO:0007669"/>
    <property type="project" value="InterPro"/>
</dbReference>
<organism evidence="4 5">
    <name type="scientific">Colletotrichum tofieldiae</name>
    <dbReference type="NCBI Taxonomy" id="708197"/>
    <lineage>
        <taxon>Eukaryota</taxon>
        <taxon>Fungi</taxon>
        <taxon>Dikarya</taxon>
        <taxon>Ascomycota</taxon>
        <taxon>Pezizomycotina</taxon>
        <taxon>Sordariomycetes</taxon>
        <taxon>Hypocreomycetidae</taxon>
        <taxon>Glomerellales</taxon>
        <taxon>Glomerellaceae</taxon>
        <taxon>Colletotrichum</taxon>
        <taxon>Colletotrichum spaethianum species complex</taxon>
    </lineage>
</organism>
<dbReference type="STRING" id="708197.A0A161VUC0"/>
<gene>
    <name evidence="4" type="ORF">CT0861_04682</name>
</gene>
<keyword evidence="3" id="KW-0812">Transmembrane</keyword>
<keyword evidence="5" id="KW-1185">Reference proteome</keyword>
<dbReference type="PANTHER" id="PTHR33365">
    <property type="entry name" value="YALI0B05434P"/>
    <property type="match status" value="1"/>
</dbReference>
<name>A0A161VUC0_9PEZI</name>
<feature type="region of interest" description="Disordered" evidence="2">
    <location>
        <begin position="1"/>
        <end position="24"/>
    </location>
</feature>
<dbReference type="Proteomes" id="UP000076552">
    <property type="component" value="Unassembled WGS sequence"/>
</dbReference>
<comment type="caution">
    <text evidence="4">The sequence shown here is derived from an EMBL/GenBank/DDBJ whole genome shotgun (WGS) entry which is preliminary data.</text>
</comment>
<dbReference type="InterPro" id="IPR021765">
    <property type="entry name" value="UstYa-like"/>
</dbReference>
<keyword evidence="3" id="KW-1133">Transmembrane helix</keyword>
<protein>
    <submittedName>
        <fullName evidence="4">Tat pathway signal sequence</fullName>
    </submittedName>
</protein>
<dbReference type="Pfam" id="PF11807">
    <property type="entry name" value="UstYa"/>
    <property type="match status" value="1"/>
</dbReference>
<evidence type="ECO:0000256" key="2">
    <source>
        <dbReference type="SAM" id="MobiDB-lite"/>
    </source>
</evidence>
<proteinExistence type="inferred from homology"/>
<evidence type="ECO:0000256" key="1">
    <source>
        <dbReference type="ARBA" id="ARBA00035112"/>
    </source>
</evidence>
<evidence type="ECO:0000256" key="3">
    <source>
        <dbReference type="SAM" id="Phobius"/>
    </source>
</evidence>
<feature type="transmembrane region" description="Helical" evidence="3">
    <location>
        <begin position="40"/>
        <end position="63"/>
    </location>
</feature>
<reference evidence="4 5" key="1">
    <citation type="submission" date="2015-06" db="EMBL/GenBank/DDBJ databases">
        <title>Survival trade-offs in plant roots during colonization by closely related pathogenic and mutualistic fungi.</title>
        <authorList>
            <person name="Hacquard S."/>
            <person name="Kracher B."/>
            <person name="Hiruma K."/>
            <person name="Weinman A."/>
            <person name="Muench P."/>
            <person name="Garrido Oter R."/>
            <person name="Ver Loren van Themaat E."/>
            <person name="Dallerey J.-F."/>
            <person name="Damm U."/>
            <person name="Henrissat B."/>
            <person name="Lespinet O."/>
            <person name="Thon M."/>
            <person name="Kemen E."/>
            <person name="McHardy A.C."/>
            <person name="Schulze-Lefert P."/>
            <person name="O'Connell R.J."/>
        </authorList>
    </citation>
    <scope>NUCLEOTIDE SEQUENCE [LARGE SCALE GENOMIC DNA]</scope>
    <source>
        <strain evidence="4 5">0861</strain>
    </source>
</reference>
<dbReference type="PANTHER" id="PTHR33365:SF14">
    <property type="entry name" value="TAT PATHWAY SIGNAL SEQUENCE"/>
    <property type="match status" value="1"/>
</dbReference>
<sequence length="294" mass="34237">MKDLYKSIPSQDSPEGFPSETKWASSRPEFRDEWSFRSKLITALNAVFFVASCGILFISWRWLDDPVRLMKRVSPYSPILDDIPIKLERVEVKGTLFNDYTPPRIWRGPPSEEVDNAWDDMARIEYFGVSGAALRKMGKDPKISVAIPEEWGVGPDKYLVEIDMQHQLHCLNAVRKYAYWDYYYGDSYKNVSMAPKRHQAHLEHCIDILLQALTCNPSLDLISHNWMKTQENPYPDFNIKRQCVAHDPILKWQHENGITEQILKYKNLPRPEHFPEVEPEPSILLIGEDLGHHE</sequence>
<evidence type="ECO:0000313" key="4">
    <source>
        <dbReference type="EMBL" id="KZL75015.1"/>
    </source>
</evidence>
<accession>A0A161VUC0</accession>
<keyword evidence="3" id="KW-0472">Membrane</keyword>
<dbReference type="EMBL" id="LFIV01000027">
    <property type="protein sequence ID" value="KZL75015.1"/>
    <property type="molecule type" value="Genomic_DNA"/>
</dbReference>
<evidence type="ECO:0000313" key="5">
    <source>
        <dbReference type="Proteomes" id="UP000076552"/>
    </source>
</evidence>
<comment type="similarity">
    <text evidence="1">Belongs to the ustYa family.</text>
</comment>